<keyword evidence="1" id="KW-0677">Repeat</keyword>
<dbReference type="InterPro" id="IPR036770">
    <property type="entry name" value="Ankyrin_rpt-contain_sf"/>
</dbReference>
<gene>
    <name evidence="4" type="ORF">HJC23_000899</name>
</gene>
<feature type="region of interest" description="Disordered" evidence="3">
    <location>
        <begin position="264"/>
        <end position="296"/>
    </location>
</feature>
<sequence>MSSTVPSPRSQKQKKEMNASQCIQQQSLVRSCPSQFDGCADQSLVNCVPNPEDLTKQLSATGGCCLNKISKLIESEKWHALDLVLWSSSNDTTACADAPSDFGNAGDDVAVSSSLHIVHFACRFNPPRTIVKRLASMYPAGLTTPDKTGRLPLHHAAKWGASHRLIKCLIEMDPSAVSAKDAEGKTPIHHLCLHYVDAFRPNNYDVNVEDSMLQAIGVLLEADPSIVAVEDDLDATALEYAIESNAPYRVVRCLQRATGRFWKEHEKDGSSKKTDERSGVDTCPDHHNRDSEDGQHEIAALFATFNRIDASSSSDDGEETLNDRSNRATKLPKTTSGKQSSVRSKYAMRA</sequence>
<name>A0ABD3PTX5_9STRA</name>
<dbReference type="Proteomes" id="UP001516023">
    <property type="component" value="Unassembled WGS sequence"/>
</dbReference>
<dbReference type="EMBL" id="JABMIG020000116">
    <property type="protein sequence ID" value="KAL3791282.1"/>
    <property type="molecule type" value="Genomic_DNA"/>
</dbReference>
<proteinExistence type="predicted"/>
<evidence type="ECO:0000256" key="2">
    <source>
        <dbReference type="ARBA" id="ARBA00023043"/>
    </source>
</evidence>
<dbReference type="InterPro" id="IPR052420">
    <property type="entry name" value="Espin/Espin-like"/>
</dbReference>
<dbReference type="SUPFAM" id="SSF48403">
    <property type="entry name" value="Ankyrin repeat"/>
    <property type="match status" value="1"/>
</dbReference>
<feature type="region of interest" description="Disordered" evidence="3">
    <location>
        <begin position="310"/>
        <end position="350"/>
    </location>
</feature>
<reference evidence="4 5" key="1">
    <citation type="journal article" date="2020" name="G3 (Bethesda)">
        <title>Improved Reference Genome for Cyclotella cryptica CCMP332, a Model for Cell Wall Morphogenesis, Salinity Adaptation, and Lipid Production in Diatoms (Bacillariophyta).</title>
        <authorList>
            <person name="Roberts W.R."/>
            <person name="Downey K.M."/>
            <person name="Ruck E.C."/>
            <person name="Traller J.C."/>
            <person name="Alverson A.J."/>
        </authorList>
    </citation>
    <scope>NUCLEOTIDE SEQUENCE [LARGE SCALE GENOMIC DNA]</scope>
    <source>
        <strain evidence="4 5">CCMP332</strain>
    </source>
</reference>
<accession>A0ABD3PTX5</accession>
<keyword evidence="5" id="KW-1185">Reference proteome</keyword>
<dbReference type="Pfam" id="PF12796">
    <property type="entry name" value="Ank_2"/>
    <property type="match status" value="1"/>
</dbReference>
<protein>
    <submittedName>
        <fullName evidence="4">Uncharacterized protein</fullName>
    </submittedName>
</protein>
<dbReference type="PANTHER" id="PTHR24153">
    <property type="entry name" value="ESPIN"/>
    <property type="match status" value="1"/>
</dbReference>
<comment type="caution">
    <text evidence="4">The sequence shown here is derived from an EMBL/GenBank/DDBJ whole genome shotgun (WGS) entry which is preliminary data.</text>
</comment>
<evidence type="ECO:0000313" key="4">
    <source>
        <dbReference type="EMBL" id="KAL3791282.1"/>
    </source>
</evidence>
<evidence type="ECO:0000256" key="1">
    <source>
        <dbReference type="ARBA" id="ARBA00022737"/>
    </source>
</evidence>
<evidence type="ECO:0000256" key="3">
    <source>
        <dbReference type="SAM" id="MobiDB-lite"/>
    </source>
</evidence>
<dbReference type="InterPro" id="IPR002110">
    <property type="entry name" value="Ankyrin_rpt"/>
</dbReference>
<dbReference type="PANTHER" id="PTHR24153:SF8">
    <property type="entry name" value="FORKED, ISOFORM F"/>
    <property type="match status" value="1"/>
</dbReference>
<organism evidence="4 5">
    <name type="scientific">Cyclotella cryptica</name>
    <dbReference type="NCBI Taxonomy" id="29204"/>
    <lineage>
        <taxon>Eukaryota</taxon>
        <taxon>Sar</taxon>
        <taxon>Stramenopiles</taxon>
        <taxon>Ochrophyta</taxon>
        <taxon>Bacillariophyta</taxon>
        <taxon>Coscinodiscophyceae</taxon>
        <taxon>Thalassiosirophycidae</taxon>
        <taxon>Stephanodiscales</taxon>
        <taxon>Stephanodiscaceae</taxon>
        <taxon>Cyclotella</taxon>
    </lineage>
</organism>
<feature type="compositionally biased region" description="Polar residues" evidence="3">
    <location>
        <begin position="332"/>
        <end position="343"/>
    </location>
</feature>
<dbReference type="Gene3D" id="1.25.40.20">
    <property type="entry name" value="Ankyrin repeat-containing domain"/>
    <property type="match status" value="1"/>
</dbReference>
<dbReference type="AlphaFoldDB" id="A0ABD3PTX5"/>
<keyword evidence="2" id="KW-0040">ANK repeat</keyword>
<evidence type="ECO:0000313" key="5">
    <source>
        <dbReference type="Proteomes" id="UP001516023"/>
    </source>
</evidence>